<evidence type="ECO:0000313" key="1">
    <source>
        <dbReference type="Proteomes" id="UP000887579"/>
    </source>
</evidence>
<accession>A0AC34GGK1</accession>
<dbReference type="Proteomes" id="UP000887579">
    <property type="component" value="Unplaced"/>
</dbReference>
<organism evidence="1 2">
    <name type="scientific">Panagrolaimus sp. ES5</name>
    <dbReference type="NCBI Taxonomy" id="591445"/>
    <lineage>
        <taxon>Eukaryota</taxon>
        <taxon>Metazoa</taxon>
        <taxon>Ecdysozoa</taxon>
        <taxon>Nematoda</taxon>
        <taxon>Chromadorea</taxon>
        <taxon>Rhabditida</taxon>
        <taxon>Tylenchina</taxon>
        <taxon>Panagrolaimomorpha</taxon>
        <taxon>Panagrolaimoidea</taxon>
        <taxon>Panagrolaimidae</taxon>
        <taxon>Panagrolaimus</taxon>
    </lineage>
</organism>
<sequence>MSPKSVFFLSQDDKARVPLGLPAAQKQTRVAMHVQYRISLPDHDWVVAAKHKLIPSVYASCVASADGKMGVNGPTYCAVRSGKHDHSGADSHLYDFHRLFDLEEFSTYMKDEIGELKPIVLVTVDGGPDENPRYPKTLSAWISVFVQYKPDMIIVATHAPGQSAYNAVERRMAPLSKALTGVILPYDTYGSHLNPSHKTVDEALELKNFTAAGESLAEIWNEMSIANYPVIAQFISTDAKKPVLTEWSEQWINDHVLQTQYCLQISKCTNVSCCDKPRTSVFSIL</sequence>
<reference evidence="2" key="1">
    <citation type="submission" date="2022-11" db="UniProtKB">
        <authorList>
            <consortium name="WormBaseParasite"/>
        </authorList>
    </citation>
    <scope>IDENTIFICATION</scope>
</reference>
<protein>
    <submittedName>
        <fullName evidence="2">Uncharacterized protein</fullName>
    </submittedName>
</protein>
<evidence type="ECO:0000313" key="2">
    <source>
        <dbReference type="WBParaSite" id="ES5_v2.g28797.t1"/>
    </source>
</evidence>
<name>A0AC34GGK1_9BILA</name>
<proteinExistence type="predicted"/>
<dbReference type="WBParaSite" id="ES5_v2.g28797.t1">
    <property type="protein sequence ID" value="ES5_v2.g28797.t1"/>
    <property type="gene ID" value="ES5_v2.g28797"/>
</dbReference>